<dbReference type="SMART" id="SM00855">
    <property type="entry name" value="PGAM"/>
    <property type="match status" value="1"/>
</dbReference>
<dbReference type="RefSeq" id="WP_188587913.1">
    <property type="nucleotide sequence ID" value="NZ_BMGC01000034.1"/>
</dbReference>
<reference evidence="3" key="1">
    <citation type="journal article" date="2014" name="Int. J. Syst. Evol. Microbiol.">
        <title>Complete genome sequence of Corynebacterium casei LMG S-19264T (=DSM 44701T), isolated from a smear-ripened cheese.</title>
        <authorList>
            <consortium name="US DOE Joint Genome Institute (JGI-PGF)"/>
            <person name="Walter F."/>
            <person name="Albersmeier A."/>
            <person name="Kalinowski J."/>
            <person name="Ruckert C."/>
        </authorList>
    </citation>
    <scope>NUCLEOTIDE SEQUENCE</scope>
    <source>
        <strain evidence="3">CGMCC 1.12827</strain>
    </source>
</reference>
<dbReference type="PANTHER" id="PTHR48100:SF1">
    <property type="entry name" value="HISTIDINE PHOSPHATASE FAMILY PROTEIN-RELATED"/>
    <property type="match status" value="1"/>
</dbReference>
<sequence length="235" mass="25692">MATLHLVRHGETTSNVMRRLDTALPGAALTDFGIRQAARFALEHGDVGEVRLLCSPAARARQTAEVIGDVWGVTPEVVQGVYEVQLGDLEGRTDDDAHELFVKIVRSWYGSDEATGRAGERLRGVAGGDDPIPGGESWSMVRDRFMPVIDDIAARYLDGADARDVYLVSHGAAIRLIAAHLGQVEPRFALEHHLRNCSEVELNYALGQWDCVRWGDDEAPFTSTDPSETVIDPMG</sequence>
<evidence type="ECO:0000313" key="4">
    <source>
        <dbReference type="Proteomes" id="UP000621454"/>
    </source>
</evidence>
<organism evidence="3 4">
    <name type="scientific">Gordonia jinhuaensis</name>
    <dbReference type="NCBI Taxonomy" id="1517702"/>
    <lineage>
        <taxon>Bacteria</taxon>
        <taxon>Bacillati</taxon>
        <taxon>Actinomycetota</taxon>
        <taxon>Actinomycetes</taxon>
        <taxon>Mycobacteriales</taxon>
        <taxon>Gordoniaceae</taxon>
        <taxon>Gordonia</taxon>
    </lineage>
</organism>
<keyword evidence="4" id="KW-1185">Reference proteome</keyword>
<dbReference type="Gene3D" id="3.40.50.1240">
    <property type="entry name" value="Phosphoglycerate mutase-like"/>
    <property type="match status" value="1"/>
</dbReference>
<evidence type="ECO:0000313" key="3">
    <source>
        <dbReference type="EMBL" id="GGB43177.1"/>
    </source>
</evidence>
<dbReference type="SUPFAM" id="SSF53254">
    <property type="entry name" value="Phosphoglycerate mutase-like"/>
    <property type="match status" value="1"/>
</dbReference>
<dbReference type="GO" id="GO:0016791">
    <property type="term" value="F:phosphatase activity"/>
    <property type="evidence" value="ECO:0007669"/>
    <property type="project" value="TreeGrafter"/>
</dbReference>
<dbReference type="Proteomes" id="UP000621454">
    <property type="component" value="Unassembled WGS sequence"/>
</dbReference>
<keyword evidence="1" id="KW-0324">Glycolysis</keyword>
<protein>
    <submittedName>
        <fullName evidence="3">Phosphoglycerate mutase</fullName>
    </submittedName>
</protein>
<dbReference type="EMBL" id="BMGC01000034">
    <property type="protein sequence ID" value="GGB43177.1"/>
    <property type="molecule type" value="Genomic_DNA"/>
</dbReference>
<dbReference type="CDD" id="cd07067">
    <property type="entry name" value="HP_PGM_like"/>
    <property type="match status" value="1"/>
</dbReference>
<dbReference type="GO" id="GO:0005737">
    <property type="term" value="C:cytoplasm"/>
    <property type="evidence" value="ECO:0007669"/>
    <property type="project" value="TreeGrafter"/>
</dbReference>
<dbReference type="Pfam" id="PF00300">
    <property type="entry name" value="His_Phos_1"/>
    <property type="match status" value="2"/>
</dbReference>
<gene>
    <name evidence="3" type="ORF">GCM10011489_33360</name>
</gene>
<name>A0A916WYW7_9ACTN</name>
<dbReference type="InterPro" id="IPR029033">
    <property type="entry name" value="His_PPase_superfam"/>
</dbReference>
<evidence type="ECO:0000256" key="2">
    <source>
        <dbReference type="ARBA" id="ARBA00023235"/>
    </source>
</evidence>
<dbReference type="InterPro" id="IPR050275">
    <property type="entry name" value="PGM_Phosphatase"/>
</dbReference>
<comment type="caution">
    <text evidence="3">The sequence shown here is derived from an EMBL/GenBank/DDBJ whole genome shotgun (WGS) entry which is preliminary data.</text>
</comment>
<reference evidence="3" key="2">
    <citation type="submission" date="2020-09" db="EMBL/GenBank/DDBJ databases">
        <authorList>
            <person name="Sun Q."/>
            <person name="Zhou Y."/>
        </authorList>
    </citation>
    <scope>NUCLEOTIDE SEQUENCE</scope>
    <source>
        <strain evidence="3">CGMCC 1.12827</strain>
    </source>
</reference>
<dbReference type="InterPro" id="IPR013078">
    <property type="entry name" value="His_Pase_superF_clade-1"/>
</dbReference>
<keyword evidence="2" id="KW-0413">Isomerase</keyword>
<accession>A0A916WYW7</accession>
<evidence type="ECO:0000256" key="1">
    <source>
        <dbReference type="ARBA" id="ARBA00023152"/>
    </source>
</evidence>
<dbReference type="AlphaFoldDB" id="A0A916WYW7"/>
<dbReference type="PANTHER" id="PTHR48100">
    <property type="entry name" value="BROAD-SPECIFICITY PHOSPHATASE YOR283W-RELATED"/>
    <property type="match status" value="1"/>
</dbReference>
<dbReference type="PROSITE" id="PS00175">
    <property type="entry name" value="PG_MUTASE"/>
    <property type="match status" value="1"/>
</dbReference>
<proteinExistence type="predicted"/>
<dbReference type="InterPro" id="IPR001345">
    <property type="entry name" value="PG/BPGM_mutase_AS"/>
</dbReference>